<evidence type="ECO:0000256" key="13">
    <source>
        <dbReference type="HAMAP-Rule" id="MF_00145"/>
    </source>
</evidence>
<comment type="catalytic activity">
    <reaction evidence="1 13 16">
        <text>(2R)-3-phosphoglycerate + ATP = (2R)-3-phospho-glyceroyl phosphate + ADP</text>
        <dbReference type="Rhea" id="RHEA:14801"/>
        <dbReference type="ChEBI" id="CHEBI:30616"/>
        <dbReference type="ChEBI" id="CHEBI:57604"/>
        <dbReference type="ChEBI" id="CHEBI:58272"/>
        <dbReference type="ChEBI" id="CHEBI:456216"/>
        <dbReference type="EC" id="2.7.2.3"/>
    </reaction>
</comment>
<dbReference type="HAMAP" id="MF_00145">
    <property type="entry name" value="Phosphoglyc_kinase"/>
    <property type="match status" value="1"/>
</dbReference>
<evidence type="ECO:0000256" key="14">
    <source>
        <dbReference type="PIRSR" id="PIRSR000724-1"/>
    </source>
</evidence>
<dbReference type="FunFam" id="3.40.50.1260:FF:000006">
    <property type="entry name" value="Phosphoglycerate kinase"/>
    <property type="match status" value="1"/>
</dbReference>
<dbReference type="EMBL" id="NOZR01000005">
    <property type="protein sequence ID" value="OYN80791.1"/>
    <property type="molecule type" value="Genomic_DNA"/>
</dbReference>
<comment type="pathway">
    <text evidence="2 13">Carbohydrate degradation; glycolysis; pyruvate from D-glyceraldehyde 3-phosphate: step 2/5.</text>
</comment>
<comment type="caution">
    <text evidence="17">The sequence shown here is derived from an EMBL/GenBank/DDBJ whole genome shotgun (WGS) entry which is preliminary data.</text>
</comment>
<evidence type="ECO:0000256" key="7">
    <source>
        <dbReference type="ARBA" id="ARBA00022490"/>
    </source>
</evidence>
<name>A0A255DQ24_9MYCO</name>
<keyword evidence="10 13" id="KW-0418">Kinase</keyword>
<keyword evidence="9 13" id="KW-0547">Nucleotide-binding</keyword>
<evidence type="ECO:0000256" key="11">
    <source>
        <dbReference type="ARBA" id="ARBA00022840"/>
    </source>
</evidence>
<evidence type="ECO:0000313" key="17">
    <source>
        <dbReference type="EMBL" id="OYN80791.1"/>
    </source>
</evidence>
<feature type="binding site" evidence="13">
    <location>
        <position position="166"/>
    </location>
    <ligand>
        <name>substrate</name>
    </ligand>
</feature>
<protein>
    <recommendedName>
        <fullName evidence="6 13">Phosphoglycerate kinase</fullName>
        <ecNumber evidence="5 13">2.7.2.3</ecNumber>
    </recommendedName>
</protein>
<dbReference type="OrthoDB" id="9808460at2"/>
<dbReference type="EC" id="2.7.2.3" evidence="5 13"/>
<feature type="binding site" evidence="14">
    <location>
        <position position="122"/>
    </location>
    <ligand>
        <name>(2R)-3-phosphoglycerate</name>
        <dbReference type="ChEBI" id="CHEBI:58272"/>
    </ligand>
</feature>
<dbReference type="PANTHER" id="PTHR11406:SF23">
    <property type="entry name" value="PHOSPHOGLYCERATE KINASE 1, CHLOROPLASTIC-RELATED"/>
    <property type="match status" value="1"/>
</dbReference>
<dbReference type="GO" id="GO:0004618">
    <property type="term" value="F:phosphoglycerate kinase activity"/>
    <property type="evidence" value="ECO:0007669"/>
    <property type="project" value="UniProtKB-UniRule"/>
</dbReference>
<feature type="binding site" evidence="13 15">
    <location>
        <position position="216"/>
    </location>
    <ligand>
        <name>ATP</name>
        <dbReference type="ChEBI" id="CHEBI:30616"/>
    </ligand>
</feature>
<dbReference type="AlphaFoldDB" id="A0A255DQ24"/>
<dbReference type="Pfam" id="PF00162">
    <property type="entry name" value="PGK"/>
    <property type="match status" value="1"/>
</dbReference>
<feature type="binding site" evidence="13 14">
    <location>
        <begin position="24"/>
        <end position="26"/>
    </location>
    <ligand>
        <name>substrate</name>
    </ligand>
</feature>
<keyword evidence="8 13" id="KW-0808">Transferase</keyword>
<dbReference type="GO" id="GO:0006094">
    <property type="term" value="P:gluconeogenesis"/>
    <property type="evidence" value="ECO:0007669"/>
    <property type="project" value="TreeGrafter"/>
</dbReference>
<dbReference type="InterPro" id="IPR015824">
    <property type="entry name" value="Phosphoglycerate_kinase_N"/>
</dbReference>
<comment type="subunit">
    <text evidence="4 13">Monomer.</text>
</comment>
<dbReference type="PIRSF" id="PIRSF000724">
    <property type="entry name" value="Pgk"/>
    <property type="match status" value="1"/>
</dbReference>
<accession>A0A255DQ24</accession>
<evidence type="ECO:0000256" key="15">
    <source>
        <dbReference type="PIRSR" id="PIRSR000724-2"/>
    </source>
</evidence>
<dbReference type="GO" id="GO:0005829">
    <property type="term" value="C:cytosol"/>
    <property type="evidence" value="ECO:0007669"/>
    <property type="project" value="TreeGrafter"/>
</dbReference>
<reference evidence="17 18" key="1">
    <citation type="submission" date="2017-07" db="EMBL/GenBank/DDBJ databases">
        <title>The new phylogeny of genus Mycobacterium.</title>
        <authorList>
            <person name="Tortoli E."/>
            <person name="Trovato A."/>
            <person name="Cirillo D.M."/>
        </authorList>
    </citation>
    <scope>NUCLEOTIDE SEQUENCE [LARGE SCALE GENOMIC DNA]</scope>
    <source>
        <strain evidence="17 18">ATCC 33027</strain>
    </source>
</reference>
<feature type="binding site" evidence="14">
    <location>
        <position position="166"/>
    </location>
    <ligand>
        <name>(2R)-3-phosphoglycerate</name>
        <dbReference type="ChEBI" id="CHEBI:58272"/>
    </ligand>
</feature>
<evidence type="ECO:0000256" key="2">
    <source>
        <dbReference type="ARBA" id="ARBA00004838"/>
    </source>
</evidence>
<gene>
    <name evidence="13 17" type="primary">pgk</name>
    <name evidence="17" type="ORF">CG716_08035</name>
</gene>
<evidence type="ECO:0000256" key="10">
    <source>
        <dbReference type="ARBA" id="ARBA00022777"/>
    </source>
</evidence>
<sequence length="407" mass="41943">MAVKTLADLLADGVEGRGVLVRSDLNVPLDDNGNITDAGRIIASVPTLKALSDAGAKVVVTAHLGRPKGGPDPKFSLAPVAAALGEKLGRHVQLAGDVVGTDALARAEGLTDGDILLLENIRFEPRETSKDDGERLALAKALSELVLGDDGSAGAFVSDGFGVVHRKQASVYDVATLLPHYAGTLVAAEVKVLEQLTSSTDRPYAVVLGGSKVSDKLAVIENLATKADSIVIGGGMCFTFLAAQGVSVGTSLLQEEMIDTCRQLLETYGDVIHLPVDIVVTEKFSADSTPETVWADQIPADKMGLDIGPESVKRFTALLSNARTIFWNGPMGVFEFPAFAAGTKGVAEAIVAATAKGAFSVVGGGDSAAAVRQLGLPEGGFSHISTGGGASLEYLEGKALPGIDVLN</sequence>
<evidence type="ECO:0000313" key="18">
    <source>
        <dbReference type="Proteomes" id="UP000216063"/>
    </source>
</evidence>
<dbReference type="InterPro" id="IPR015911">
    <property type="entry name" value="Phosphoglycerate_kinase_CS"/>
</dbReference>
<feature type="binding site" evidence="14">
    <location>
        <position position="40"/>
    </location>
    <ligand>
        <name>(2R)-3-phosphoglycerate</name>
        <dbReference type="ChEBI" id="CHEBI:58272"/>
    </ligand>
</feature>
<dbReference type="FunFam" id="3.40.50.1260:FF:000031">
    <property type="entry name" value="Phosphoglycerate kinase 1"/>
    <property type="match status" value="1"/>
</dbReference>
<evidence type="ECO:0000256" key="16">
    <source>
        <dbReference type="RuleBase" id="RU000532"/>
    </source>
</evidence>
<evidence type="ECO:0000256" key="9">
    <source>
        <dbReference type="ARBA" id="ARBA00022741"/>
    </source>
</evidence>
<comment type="similarity">
    <text evidence="3 13 16">Belongs to the phosphoglycerate kinase family.</text>
</comment>
<dbReference type="GO" id="GO:0006096">
    <property type="term" value="P:glycolytic process"/>
    <property type="evidence" value="ECO:0007669"/>
    <property type="project" value="UniProtKB-UniRule"/>
</dbReference>
<dbReference type="InterPro" id="IPR036043">
    <property type="entry name" value="Phosphoglycerate_kinase_sf"/>
</dbReference>
<evidence type="ECO:0000256" key="1">
    <source>
        <dbReference type="ARBA" id="ARBA00000642"/>
    </source>
</evidence>
<keyword evidence="12 13" id="KW-0324">Glycolysis</keyword>
<dbReference type="Gene3D" id="3.40.50.1260">
    <property type="entry name" value="Phosphoglycerate kinase, N-terminal domain"/>
    <property type="match status" value="2"/>
</dbReference>
<dbReference type="SUPFAM" id="SSF53748">
    <property type="entry name" value="Phosphoglycerate kinase"/>
    <property type="match status" value="1"/>
</dbReference>
<dbReference type="GO" id="GO:0005524">
    <property type="term" value="F:ATP binding"/>
    <property type="evidence" value="ECO:0007669"/>
    <property type="project" value="UniProtKB-KW"/>
</dbReference>
<evidence type="ECO:0000256" key="12">
    <source>
        <dbReference type="ARBA" id="ARBA00023152"/>
    </source>
</evidence>
<evidence type="ECO:0000256" key="6">
    <source>
        <dbReference type="ARBA" id="ARBA00016471"/>
    </source>
</evidence>
<feature type="binding site" evidence="13 14">
    <location>
        <begin position="63"/>
        <end position="66"/>
    </location>
    <ligand>
        <name>substrate</name>
    </ligand>
</feature>
<evidence type="ECO:0000256" key="3">
    <source>
        <dbReference type="ARBA" id="ARBA00008982"/>
    </source>
</evidence>
<keyword evidence="7 13" id="KW-0963">Cytoplasm</keyword>
<comment type="subcellular location">
    <subcellularLocation>
        <location evidence="13">Cytoplasm</location>
    </subcellularLocation>
</comment>
<feature type="binding site" evidence="13 15">
    <location>
        <begin position="364"/>
        <end position="367"/>
    </location>
    <ligand>
        <name>ATP</name>
        <dbReference type="ChEBI" id="CHEBI:30616"/>
    </ligand>
</feature>
<feature type="binding site" evidence="13">
    <location>
        <position position="304"/>
    </location>
    <ligand>
        <name>ATP</name>
        <dbReference type="ChEBI" id="CHEBI:30616"/>
    </ligand>
</feature>
<dbReference type="GO" id="GO:0043531">
    <property type="term" value="F:ADP binding"/>
    <property type="evidence" value="ECO:0007669"/>
    <property type="project" value="TreeGrafter"/>
</dbReference>
<dbReference type="RefSeq" id="WP_094478230.1">
    <property type="nucleotide sequence ID" value="NZ_JACKSC010000413.1"/>
</dbReference>
<evidence type="ECO:0000256" key="4">
    <source>
        <dbReference type="ARBA" id="ARBA00011245"/>
    </source>
</evidence>
<dbReference type="PROSITE" id="PS00111">
    <property type="entry name" value="PGLYCERATE_KINASE"/>
    <property type="match status" value="1"/>
</dbReference>
<feature type="binding site" evidence="13">
    <location>
        <position position="122"/>
    </location>
    <ligand>
        <name>substrate</name>
    </ligand>
</feature>
<dbReference type="UniPathway" id="UPA00109">
    <property type="reaction ID" value="UER00185"/>
</dbReference>
<dbReference type="InterPro" id="IPR001576">
    <property type="entry name" value="Phosphoglycerate_kinase"/>
</dbReference>
<dbReference type="PANTHER" id="PTHR11406">
    <property type="entry name" value="PHOSPHOGLYCERATE KINASE"/>
    <property type="match status" value="1"/>
</dbReference>
<dbReference type="Proteomes" id="UP000216063">
    <property type="component" value="Unassembled WGS sequence"/>
</dbReference>
<proteinExistence type="inferred from homology"/>
<keyword evidence="11 13" id="KW-0067">ATP-binding</keyword>
<dbReference type="CDD" id="cd00318">
    <property type="entry name" value="Phosphoglycerate_kinase"/>
    <property type="match status" value="1"/>
</dbReference>
<evidence type="ECO:0000256" key="8">
    <source>
        <dbReference type="ARBA" id="ARBA00022679"/>
    </source>
</evidence>
<keyword evidence="18" id="KW-1185">Reference proteome</keyword>
<evidence type="ECO:0000256" key="5">
    <source>
        <dbReference type="ARBA" id="ARBA00013061"/>
    </source>
</evidence>
<feature type="binding site" evidence="13">
    <location>
        <position position="40"/>
    </location>
    <ligand>
        <name>substrate</name>
    </ligand>
</feature>
<feature type="binding site" evidence="13 15">
    <location>
        <position position="335"/>
    </location>
    <ligand>
        <name>ATP</name>
        <dbReference type="ChEBI" id="CHEBI:30616"/>
    </ligand>
</feature>
<dbReference type="PRINTS" id="PR00477">
    <property type="entry name" value="PHGLYCKINASE"/>
</dbReference>
<organism evidence="17 18">
    <name type="scientific">Mycolicibacterium sphagni</name>
    <dbReference type="NCBI Taxonomy" id="1786"/>
    <lineage>
        <taxon>Bacteria</taxon>
        <taxon>Bacillati</taxon>
        <taxon>Actinomycetota</taxon>
        <taxon>Actinomycetes</taxon>
        <taxon>Mycobacteriales</taxon>
        <taxon>Mycobacteriaceae</taxon>
        <taxon>Mycolicibacterium</taxon>
    </lineage>
</organism>